<proteinExistence type="predicted"/>
<dbReference type="GO" id="GO:0016887">
    <property type="term" value="F:ATP hydrolysis activity"/>
    <property type="evidence" value="ECO:0007669"/>
    <property type="project" value="InterPro"/>
</dbReference>
<dbReference type="AlphaFoldDB" id="A0A7J5DT98"/>
<comment type="caution">
    <text evidence="5">The sequence shown here is derived from an EMBL/GenBank/DDBJ whole genome shotgun (WGS) entry which is preliminary data.</text>
</comment>
<evidence type="ECO:0000313" key="5">
    <source>
        <dbReference type="EMBL" id="KAB2808369.1"/>
    </source>
</evidence>
<dbReference type="SMART" id="SM00382">
    <property type="entry name" value="AAA"/>
    <property type="match status" value="1"/>
</dbReference>
<keyword evidence="3 5" id="KW-0067">ATP-binding</keyword>
<dbReference type="Pfam" id="PF12399">
    <property type="entry name" value="BCA_ABC_TP_C"/>
    <property type="match status" value="1"/>
</dbReference>
<dbReference type="EMBL" id="WBVM01000003">
    <property type="protein sequence ID" value="KAB2808369.1"/>
    <property type="molecule type" value="Genomic_DNA"/>
</dbReference>
<dbReference type="PANTHER" id="PTHR45772:SF1">
    <property type="entry name" value="ABC TRANSPORTER ATP-BINDING PROTEIN"/>
    <property type="match status" value="1"/>
</dbReference>
<evidence type="ECO:0000313" key="6">
    <source>
        <dbReference type="Proteomes" id="UP000449906"/>
    </source>
</evidence>
<dbReference type="CDD" id="cd03219">
    <property type="entry name" value="ABC_Mj1267_LivG_branched"/>
    <property type="match status" value="1"/>
</dbReference>
<protein>
    <submittedName>
        <fullName evidence="5">ABC transporter ATP-binding protein</fullName>
    </submittedName>
</protein>
<gene>
    <name evidence="5" type="ORF">F9L07_22915</name>
</gene>
<evidence type="ECO:0000256" key="1">
    <source>
        <dbReference type="ARBA" id="ARBA00022448"/>
    </source>
</evidence>
<name>A0A7J5DT98_NOCSI</name>
<dbReference type="Proteomes" id="UP000449906">
    <property type="component" value="Unassembled WGS sequence"/>
</dbReference>
<dbReference type="SUPFAM" id="SSF52540">
    <property type="entry name" value="P-loop containing nucleoside triphosphate hydrolases"/>
    <property type="match status" value="1"/>
</dbReference>
<reference evidence="5 6" key="1">
    <citation type="submission" date="2019-09" db="EMBL/GenBank/DDBJ databases">
        <title>Pimelobacter sp. isolated from Paulinella.</title>
        <authorList>
            <person name="Jeong S.E."/>
        </authorList>
    </citation>
    <scope>NUCLEOTIDE SEQUENCE [LARGE SCALE GENOMIC DNA]</scope>
    <source>
        <strain evidence="5 6">Pch-N</strain>
    </source>
</reference>
<organism evidence="5 6">
    <name type="scientific">Nocardioides simplex</name>
    <name type="common">Arthrobacter simplex</name>
    <dbReference type="NCBI Taxonomy" id="2045"/>
    <lineage>
        <taxon>Bacteria</taxon>
        <taxon>Bacillati</taxon>
        <taxon>Actinomycetota</taxon>
        <taxon>Actinomycetes</taxon>
        <taxon>Propionibacteriales</taxon>
        <taxon>Nocardioidaceae</taxon>
        <taxon>Pimelobacter</taxon>
    </lineage>
</organism>
<keyword evidence="1" id="KW-0813">Transport</keyword>
<accession>A0A7J5DT98</accession>
<dbReference type="FunFam" id="3.40.50.300:FF:000421">
    <property type="entry name" value="Branched-chain amino acid ABC transporter ATP-binding protein"/>
    <property type="match status" value="1"/>
</dbReference>
<evidence type="ECO:0000256" key="2">
    <source>
        <dbReference type="ARBA" id="ARBA00022741"/>
    </source>
</evidence>
<dbReference type="PROSITE" id="PS50893">
    <property type="entry name" value="ABC_TRANSPORTER_2"/>
    <property type="match status" value="1"/>
</dbReference>
<sequence length="257" mass="26979">MLDVSGVEVRFGGVRALDGLTITVGEGEVVSLIGPNGAGKSTAFNVITRIVRPQAGTVRFRGRDVLALPAHAVPGLGIGRTYQGLELFASMTVGETLMVGHHAVDRCGLVAAALRVRRGAGVDRAARTSAREIAERLSMTELWDVPVTTLPYGVQKRVDIGRALAGRPALLLLDEPAAGLTHHELDGLGAFILGLRADLAMSVLLVEHHMPLVMAISDRINVLDSGRPLATGTPAQIREDARVIEAYLGVPAGGGRA</sequence>
<dbReference type="InterPro" id="IPR032823">
    <property type="entry name" value="BCA_ABC_TP_C"/>
</dbReference>
<dbReference type="InterPro" id="IPR003593">
    <property type="entry name" value="AAA+_ATPase"/>
</dbReference>
<dbReference type="GO" id="GO:0005524">
    <property type="term" value="F:ATP binding"/>
    <property type="evidence" value="ECO:0007669"/>
    <property type="project" value="UniProtKB-KW"/>
</dbReference>
<dbReference type="GO" id="GO:0005886">
    <property type="term" value="C:plasma membrane"/>
    <property type="evidence" value="ECO:0007669"/>
    <property type="project" value="TreeGrafter"/>
</dbReference>
<dbReference type="Pfam" id="PF00005">
    <property type="entry name" value="ABC_tran"/>
    <property type="match status" value="1"/>
</dbReference>
<dbReference type="InterPro" id="IPR051120">
    <property type="entry name" value="ABC_AA/LPS_Transport"/>
</dbReference>
<dbReference type="InterPro" id="IPR027417">
    <property type="entry name" value="P-loop_NTPase"/>
</dbReference>
<dbReference type="PANTHER" id="PTHR45772">
    <property type="entry name" value="CONSERVED COMPONENT OF ABC TRANSPORTER FOR NATURAL AMINO ACIDS-RELATED"/>
    <property type="match status" value="1"/>
</dbReference>
<dbReference type="InterPro" id="IPR003439">
    <property type="entry name" value="ABC_transporter-like_ATP-bd"/>
</dbReference>
<evidence type="ECO:0000259" key="4">
    <source>
        <dbReference type="PROSITE" id="PS50893"/>
    </source>
</evidence>
<evidence type="ECO:0000256" key="3">
    <source>
        <dbReference type="ARBA" id="ARBA00022840"/>
    </source>
</evidence>
<keyword evidence="2" id="KW-0547">Nucleotide-binding</keyword>
<dbReference type="Gene3D" id="3.40.50.300">
    <property type="entry name" value="P-loop containing nucleotide triphosphate hydrolases"/>
    <property type="match status" value="1"/>
</dbReference>
<feature type="domain" description="ABC transporter" evidence="4">
    <location>
        <begin position="2"/>
        <end position="250"/>
    </location>
</feature>
<dbReference type="RefSeq" id="WP_151582049.1">
    <property type="nucleotide sequence ID" value="NZ_WBVM01000003.1"/>
</dbReference>